<feature type="region of interest" description="Disordered" evidence="2">
    <location>
        <begin position="1133"/>
        <end position="1195"/>
    </location>
</feature>
<feature type="compositionally biased region" description="Gly residues" evidence="2">
    <location>
        <begin position="1297"/>
        <end position="1306"/>
    </location>
</feature>
<evidence type="ECO:0000313" key="4">
    <source>
        <dbReference type="Proteomes" id="UP000015103"/>
    </source>
</evidence>
<dbReference type="STRING" id="13249.T1HVI3"/>
<keyword evidence="1" id="KW-0175">Coiled coil</keyword>
<dbReference type="PANTHER" id="PTHR22427:SF7">
    <property type="entry name" value="GH15728P"/>
    <property type="match status" value="1"/>
</dbReference>
<dbReference type="SUPFAM" id="SSF54695">
    <property type="entry name" value="POZ domain"/>
    <property type="match status" value="1"/>
</dbReference>
<evidence type="ECO:0000256" key="1">
    <source>
        <dbReference type="SAM" id="Coils"/>
    </source>
</evidence>
<dbReference type="HOGENOM" id="CLU_234921_0_0_1"/>
<feature type="compositionally biased region" description="Polar residues" evidence="2">
    <location>
        <begin position="1855"/>
        <end position="1875"/>
    </location>
</feature>
<dbReference type="InterPro" id="IPR043225">
    <property type="entry name" value="BACK_BTBD8"/>
</dbReference>
<accession>T1HVI3</accession>
<feature type="region of interest" description="Disordered" evidence="2">
    <location>
        <begin position="711"/>
        <end position="815"/>
    </location>
</feature>
<dbReference type="InParanoid" id="T1HVI3"/>
<feature type="compositionally biased region" description="Polar residues" evidence="2">
    <location>
        <begin position="1762"/>
        <end position="1772"/>
    </location>
</feature>
<dbReference type="EMBL" id="ACPB03010105">
    <property type="status" value="NOT_ANNOTATED_CDS"/>
    <property type="molecule type" value="Genomic_DNA"/>
</dbReference>
<feature type="coiled-coil region" evidence="1">
    <location>
        <begin position="1062"/>
        <end position="1092"/>
    </location>
</feature>
<dbReference type="PROSITE" id="PS50097">
    <property type="entry name" value="BTB"/>
    <property type="match status" value="1"/>
</dbReference>
<feature type="compositionally biased region" description="Polar residues" evidence="2">
    <location>
        <begin position="1805"/>
        <end position="1820"/>
    </location>
</feature>
<feature type="region of interest" description="Disordered" evidence="2">
    <location>
        <begin position="595"/>
        <end position="686"/>
    </location>
</feature>
<feature type="region of interest" description="Disordered" evidence="2">
    <location>
        <begin position="874"/>
        <end position="920"/>
    </location>
</feature>
<protein>
    <submittedName>
        <fullName evidence="3">BTB domain-containing protein</fullName>
    </submittedName>
</protein>
<name>T1HVI3_RHOPR</name>
<dbReference type="Pfam" id="PF00651">
    <property type="entry name" value="BTB"/>
    <property type="match status" value="1"/>
</dbReference>
<dbReference type="InterPro" id="IPR000210">
    <property type="entry name" value="BTB/POZ_dom"/>
</dbReference>
<feature type="compositionally biased region" description="Low complexity" evidence="2">
    <location>
        <begin position="627"/>
        <end position="652"/>
    </location>
</feature>
<feature type="compositionally biased region" description="Basic and acidic residues" evidence="2">
    <location>
        <begin position="1681"/>
        <end position="1693"/>
    </location>
</feature>
<dbReference type="CDD" id="cd18286">
    <property type="entry name" value="BTB2_POZ_BTBD8"/>
    <property type="match status" value="1"/>
</dbReference>
<keyword evidence="4" id="KW-1185">Reference proteome</keyword>
<dbReference type="PANTHER" id="PTHR22427">
    <property type="entry name" value="GH15728P"/>
    <property type="match status" value="1"/>
</dbReference>
<dbReference type="VEuPathDB" id="VectorBase:RPRC008053"/>
<feature type="compositionally biased region" description="Low complexity" evidence="2">
    <location>
        <begin position="1717"/>
        <end position="1736"/>
    </location>
</feature>
<dbReference type="Proteomes" id="UP000015103">
    <property type="component" value="Unassembled WGS sequence"/>
</dbReference>
<feature type="region of interest" description="Disordered" evidence="2">
    <location>
        <begin position="1208"/>
        <end position="1233"/>
    </location>
</feature>
<proteinExistence type="predicted"/>
<feature type="compositionally biased region" description="Low complexity" evidence="2">
    <location>
        <begin position="1598"/>
        <end position="1608"/>
    </location>
</feature>
<dbReference type="Pfam" id="PF26017">
    <property type="entry name" value="BACK_BTBD8"/>
    <property type="match status" value="1"/>
</dbReference>
<dbReference type="OMA" id="GKGHAND"/>
<feature type="region of interest" description="Disordered" evidence="2">
    <location>
        <begin position="1598"/>
        <end position="1944"/>
    </location>
</feature>
<evidence type="ECO:0000313" key="3">
    <source>
        <dbReference type="EnsemblMetazoa" id="RPRC008053-PA"/>
    </source>
</evidence>
<feature type="compositionally biased region" description="Polar residues" evidence="2">
    <location>
        <begin position="1746"/>
        <end position="1755"/>
    </location>
</feature>
<feature type="compositionally biased region" description="Low complexity" evidence="2">
    <location>
        <begin position="1271"/>
        <end position="1281"/>
    </location>
</feature>
<feature type="compositionally biased region" description="Polar residues" evidence="2">
    <location>
        <begin position="1626"/>
        <end position="1638"/>
    </location>
</feature>
<dbReference type="FunCoup" id="T1HVI3">
    <property type="interactions" value="4"/>
</dbReference>
<organism evidence="3 4">
    <name type="scientific">Rhodnius prolixus</name>
    <name type="common">Triatomid bug</name>
    <dbReference type="NCBI Taxonomy" id="13249"/>
    <lineage>
        <taxon>Eukaryota</taxon>
        <taxon>Metazoa</taxon>
        <taxon>Ecdysozoa</taxon>
        <taxon>Arthropoda</taxon>
        <taxon>Hexapoda</taxon>
        <taxon>Insecta</taxon>
        <taxon>Pterygota</taxon>
        <taxon>Neoptera</taxon>
        <taxon>Paraneoptera</taxon>
        <taxon>Hemiptera</taxon>
        <taxon>Heteroptera</taxon>
        <taxon>Panheteroptera</taxon>
        <taxon>Cimicomorpha</taxon>
        <taxon>Reduviidae</taxon>
        <taxon>Triatominae</taxon>
        <taxon>Rhodnius</taxon>
    </lineage>
</organism>
<feature type="region of interest" description="Disordered" evidence="2">
    <location>
        <begin position="1262"/>
        <end position="1307"/>
    </location>
</feature>
<feature type="region of interest" description="Disordered" evidence="2">
    <location>
        <begin position="216"/>
        <end position="259"/>
    </location>
</feature>
<dbReference type="SMART" id="SM00225">
    <property type="entry name" value="BTB"/>
    <property type="match status" value="1"/>
</dbReference>
<dbReference type="EnsemblMetazoa" id="RPRC008053-RA">
    <property type="protein sequence ID" value="RPRC008053-PA"/>
    <property type="gene ID" value="RPRC008053"/>
</dbReference>
<feature type="compositionally biased region" description="Basic and acidic residues" evidence="2">
    <location>
        <begin position="1930"/>
        <end position="1944"/>
    </location>
</feature>
<feature type="compositionally biased region" description="Polar residues" evidence="2">
    <location>
        <begin position="608"/>
        <end position="626"/>
    </location>
</feature>
<dbReference type="InterPro" id="IPR011333">
    <property type="entry name" value="SKP1/BTB/POZ_sf"/>
</dbReference>
<dbReference type="eggNOG" id="ENOG502QUK4">
    <property type="taxonomic scope" value="Eukaryota"/>
</dbReference>
<feature type="compositionally biased region" description="Polar residues" evidence="2">
    <location>
        <begin position="1160"/>
        <end position="1177"/>
    </location>
</feature>
<reference evidence="3" key="1">
    <citation type="submission" date="2015-05" db="UniProtKB">
        <authorList>
            <consortium name="EnsemblMetazoa"/>
        </authorList>
    </citation>
    <scope>IDENTIFICATION</scope>
</reference>
<feature type="compositionally biased region" description="Low complexity" evidence="2">
    <location>
        <begin position="1877"/>
        <end position="1889"/>
    </location>
</feature>
<feature type="compositionally biased region" description="Low complexity" evidence="2">
    <location>
        <begin position="1639"/>
        <end position="1659"/>
    </location>
</feature>
<feature type="compositionally biased region" description="Basic and acidic residues" evidence="2">
    <location>
        <begin position="1776"/>
        <end position="1792"/>
    </location>
</feature>
<feature type="compositionally biased region" description="Low complexity" evidence="2">
    <location>
        <begin position="1699"/>
        <end position="1710"/>
    </location>
</feature>
<feature type="compositionally biased region" description="Basic and acidic residues" evidence="2">
    <location>
        <begin position="901"/>
        <end position="910"/>
    </location>
</feature>
<dbReference type="CDD" id="cd18490">
    <property type="entry name" value="BACK_BTBD8"/>
    <property type="match status" value="1"/>
</dbReference>
<feature type="compositionally biased region" description="Low complexity" evidence="2">
    <location>
        <begin position="1896"/>
        <end position="1925"/>
    </location>
</feature>
<dbReference type="Gene3D" id="3.30.710.10">
    <property type="entry name" value="Potassium Channel Kv1.1, Chain A"/>
    <property type="match status" value="1"/>
</dbReference>
<sequence>MAERVSSTPLTTAFRERATAELSVLNSKLHDRLKQDIAKEVYNRNVLRHKEDAVVAQIKCAARELEPATPDSEVFVTPIEGSPLDPPPASQFCKQHAPYLSARSAQNLYYSLVHVEDELSPHSASQFSFDKELAEQDLLSDSFRSILLKEENLRTNKPLTLDFRSLEGEVVKVKKRPLKVLNKQETYVIGNVDMNSRSKCEDEMSMGESLMEAVSSGYATGGSPRGDTTEVATTSDDIPHDRSAASSSVSSDGGTWDDQQTFVEKEPPLLMADSEGKEIASVLSPPELVNKHTDGISSVTAIETVKEKPEHCLEQPHTPTTAKQGNFFIDASTLRDENELYTSTLTTTIHTDIKTSTISTTDENTMVFNSYSEPLTTGKVIKLQTTGEEKFAEELVQQEIETNLSEMEIVDEGNLIKNKSDLDLSNNIVDKNSTNEAKLIEQVLDVNKDLVVEGTTTIPQLEQDVAIPENEIKPTLTRRNTFELELNEEQKARLKEEYERSNGFSDISGTDFDITTIENEKNKAYNIVQTDKIITNTRLIVNKAEVGDDAHSPDSLNNDFPYESYSVMAKEEEIISEMNMIVDSSYGKGHANDLLRQSALPPSDNTKDSASPSKALTLNDSHQQQPLNSSAVSDLSNSSGPNSSLSASCLSSSRREAESTDETTASPRGASDKHSDPCTTTAAVFTDSRIESRPILSGMSDLSDYSLSASPVMSRRRPESDAPILSGGFEGAPPRPPQHTRKPKLKATSSMNTSWVVDMSDSGKSPPLDLQAQERYTKSSTSGMGFFVPLDDPYPSIDSVTSNSSERSERKYTVSERNSSSSCGFYIDLKNDFESNGSDCESIGQHRPNAKDINSAQLQEKKLFPLFIDIGVSNGKDSPRSKPGSPFLPNKRKGPSLVDRMSVKQLDKKSTSTSSDSGLDCAEQNDVIKSKIFDSSLDQGVSDCSTNDSACSTKRQSFFMFIEANESPVTRRRTLPSGMRHSANRHSWNNEKKFTLDQHAPAIKEHKRSSSISYDETVNKLELEKSGPASIDEVGLKREKKKMQSSWHGQVKASSELSRIIANGAKHEYDRAKEQRKSLENADESVEKIEELSCSIKSDETYDVSNATSSKDDRTFVVDDVSKAVNISSNDLELSTPSHDVISDLSKDDTETDPAAPEPKSTSSNATNKSAGSNDNDLTPKLCEHSTSQPVLAVEREPPVSFVKLSDMDKEPAKKTTWTVGAEGKSSRMSRSIPEGSWLESKMLANSASSRSLSRLFPHLYPQKAQDSDPDQSPQSSMQSSVIDPSPMEMSTEGSVSSGGGGGNGGAPCSRLGEDLLRMFLDEISPDVTVDVGGRRIKAHKCILSSRCQYFAGMLSGGWVESAGNVISLQGFSYNAVHFALCHIYSGASNIPDTINIVELATLADMLCLEGLKEVIMYTLKVKYCHFFHKPCSGCTVGVLECLPLAAAYGLDEIYRKSLRWITRHFVRVWPTKEFAALPKELQDKCYRQHVVNMAADNVLHTILGCESLEATVPNVRRAQSVLALSTKLHEVAVKYLTQHFAAEFIDLLGQLETTVEDCLVRQAGRAARTTSWSQMDLALRRRIQEIACLVFAPGPRTTITSSSTTPRTESKTSRGNDSVIKARSIPTSQASKRSTVNTSSTSAAISSSAQPSRPQSASNQLCSSLPKPKVNAKLAQVKSRYMDPRPVRREAAESQFPTSVSAAAKSTSSLPRRPSSGKTVSSSDSSRTSSPATNSRVIRPRPTTAGGSTKSSTVGRDVGTRSGSERATSSLPGRGEPRVKSSESVAEDGHRVARPRATTRLDGTKSSPTLPSKRQSHGGSPSLGKSPATNSSASPSLRHRAPPPSAVTPAESGTAISTSGAKQQSTLKRTTTFRVASKTTKASAAKQAAPREYSNRSTAAARSLSSQQQSTTTVRTRPTLNPVRSSTFSKEDSSLPPPDRQKN</sequence>
<evidence type="ECO:0000256" key="2">
    <source>
        <dbReference type="SAM" id="MobiDB-lite"/>
    </source>
</evidence>